<evidence type="ECO:0000256" key="1">
    <source>
        <dbReference type="SAM" id="SignalP"/>
    </source>
</evidence>
<comment type="caution">
    <text evidence="3">The sequence shown here is derived from an EMBL/GenBank/DDBJ whole genome shotgun (WGS) entry which is preliminary data.</text>
</comment>
<evidence type="ECO:0000259" key="2">
    <source>
        <dbReference type="Pfam" id="PF13472"/>
    </source>
</evidence>
<feature type="signal peptide" evidence="1">
    <location>
        <begin position="1"/>
        <end position="21"/>
    </location>
</feature>
<dbReference type="SUPFAM" id="SSF52266">
    <property type="entry name" value="SGNH hydrolase"/>
    <property type="match status" value="1"/>
</dbReference>
<dbReference type="InterPro" id="IPR036514">
    <property type="entry name" value="SGNH_hydro_sf"/>
</dbReference>
<dbReference type="Pfam" id="PF13472">
    <property type="entry name" value="Lipase_GDSL_2"/>
    <property type="match status" value="1"/>
</dbReference>
<evidence type="ECO:0000313" key="4">
    <source>
        <dbReference type="Proteomes" id="UP000619101"/>
    </source>
</evidence>
<evidence type="ECO:0000313" key="3">
    <source>
        <dbReference type="EMBL" id="MBD8037906.1"/>
    </source>
</evidence>
<dbReference type="EMBL" id="JACSPZ010000007">
    <property type="protein sequence ID" value="MBD8037906.1"/>
    <property type="molecule type" value="Genomic_DNA"/>
</dbReference>
<feature type="domain" description="SGNH hydrolase-type esterase" evidence="2">
    <location>
        <begin position="29"/>
        <end position="226"/>
    </location>
</feature>
<feature type="chain" id="PRO_5045557004" evidence="1">
    <location>
        <begin position="22"/>
        <end position="288"/>
    </location>
</feature>
<dbReference type="InterPro" id="IPR013830">
    <property type="entry name" value="SGNH_hydro"/>
</dbReference>
<dbReference type="Proteomes" id="UP000619101">
    <property type="component" value="Unassembled WGS sequence"/>
</dbReference>
<gene>
    <name evidence="3" type="ORF">H9635_14235</name>
</gene>
<sequence length="288" mass="32495">MRKIILSIIFCVVLFPTATFADEREVYIALGDSLAAGQTPYSEIDAGYTDFIALQLMRNGKLAHFSKELTFPGYRVQNVIETVQSDEAAQLLNEATLITISAGANNLLPLIEHNPEQGTIAFSQLSADFALNEVRIQMKELLSLSKEKAPNAEIYVLGYYFPYVSLHEEQKQGAEKAVKLLNKILKQETEQAGHVFVDVFEAFNLGQADYLPSIQDIHPNQLGYRIMANEMLKKYSGNDFLSLSIETMPEPNPKTFEEMLQMQQNELAVEEEDFMAQHHPDKPKPIYV</sequence>
<dbReference type="PANTHER" id="PTHR30383:SF5">
    <property type="entry name" value="SGNH HYDROLASE-TYPE ESTERASE DOMAIN-CONTAINING PROTEIN"/>
    <property type="match status" value="1"/>
</dbReference>
<dbReference type="RefSeq" id="WP_191700983.1">
    <property type="nucleotide sequence ID" value="NZ_JACSPZ010000007.1"/>
</dbReference>
<protein>
    <submittedName>
        <fullName evidence="3">SGNH/GDSL hydrolase family protein</fullName>
    </submittedName>
</protein>
<dbReference type="InterPro" id="IPR051532">
    <property type="entry name" value="Ester_Hydrolysis_Enzymes"/>
</dbReference>
<keyword evidence="3" id="KW-0378">Hydrolase</keyword>
<keyword evidence="1" id="KW-0732">Signal</keyword>
<accession>A0ABR8Y122</accession>
<dbReference type="Gene3D" id="3.40.50.1110">
    <property type="entry name" value="SGNH hydrolase"/>
    <property type="match status" value="1"/>
</dbReference>
<name>A0ABR8Y122_9BACL</name>
<dbReference type="PANTHER" id="PTHR30383">
    <property type="entry name" value="THIOESTERASE 1/PROTEASE 1/LYSOPHOSPHOLIPASE L1"/>
    <property type="match status" value="1"/>
</dbReference>
<proteinExistence type="predicted"/>
<dbReference type="GO" id="GO:0016787">
    <property type="term" value="F:hydrolase activity"/>
    <property type="evidence" value="ECO:0007669"/>
    <property type="project" value="UniProtKB-KW"/>
</dbReference>
<reference evidence="3 4" key="1">
    <citation type="submission" date="2020-08" db="EMBL/GenBank/DDBJ databases">
        <title>A Genomic Blueprint of the Chicken Gut Microbiome.</title>
        <authorList>
            <person name="Gilroy R."/>
            <person name="Ravi A."/>
            <person name="Getino M."/>
            <person name="Pursley I."/>
            <person name="Horton D.L."/>
            <person name="Alikhan N.-F."/>
            <person name="Baker D."/>
            <person name="Gharbi K."/>
            <person name="Hall N."/>
            <person name="Watson M."/>
            <person name="Adriaenssens E.M."/>
            <person name="Foster-Nyarko E."/>
            <person name="Jarju S."/>
            <person name="Secka A."/>
            <person name="Antonio M."/>
            <person name="Oren A."/>
            <person name="Chaudhuri R."/>
            <person name="La Ragione R.M."/>
            <person name="Hildebrand F."/>
            <person name="Pallen M.J."/>
        </authorList>
    </citation>
    <scope>NUCLEOTIDE SEQUENCE [LARGE SCALE GENOMIC DNA]</scope>
    <source>
        <strain evidence="3 4">A46</strain>
    </source>
</reference>
<keyword evidence="4" id="KW-1185">Reference proteome</keyword>
<organism evidence="3 4">
    <name type="scientific">Solibacillus faecavium</name>
    <dbReference type="NCBI Taxonomy" id="2762221"/>
    <lineage>
        <taxon>Bacteria</taxon>
        <taxon>Bacillati</taxon>
        <taxon>Bacillota</taxon>
        <taxon>Bacilli</taxon>
        <taxon>Bacillales</taxon>
        <taxon>Caryophanaceae</taxon>
        <taxon>Solibacillus</taxon>
    </lineage>
</organism>